<name>A0A366IM07_9MICO</name>
<protein>
    <recommendedName>
        <fullName evidence="6">Short-subunit dehydrogenase</fullName>
    </recommendedName>
</protein>
<dbReference type="Pfam" id="PF00106">
    <property type="entry name" value="adh_short"/>
    <property type="match status" value="1"/>
</dbReference>
<dbReference type="PANTHER" id="PTHR44196">
    <property type="entry name" value="DEHYDROGENASE/REDUCTASE SDR FAMILY MEMBER 7B"/>
    <property type="match status" value="1"/>
</dbReference>
<sequence length="271" mass="29229">MSAGGSSRPRALVTGASAGLGRGYARRLAADSYDLVLVGRDRTRLTGLSHDLESEFGIRAEAVPADLSTDDGIQAVRSVIADSRVDVLINNAGHGLRHGLLDSAPEEVERLDRVLSGAVRVLSLAAAQEMRRRGRGGILTVSSLAALTTMGQYAASKAAALVFTEALADELRDTPVTVTAVLPGFIRTEFHARLGVERPGPDWIWLDVGQVVTTSLADARRGRTVSIPGRQYRVAACLSHVMPRGLVRWGSRRFSFERNPETVRDDFRETS</sequence>
<dbReference type="Gene3D" id="3.40.50.720">
    <property type="entry name" value="NAD(P)-binding Rossmann-like Domain"/>
    <property type="match status" value="1"/>
</dbReference>
<dbReference type="PIRSF" id="PIRSF000126">
    <property type="entry name" value="11-beta-HSD1"/>
    <property type="match status" value="1"/>
</dbReference>
<keyword evidence="5" id="KW-1185">Reference proteome</keyword>
<dbReference type="GO" id="GO:0016020">
    <property type="term" value="C:membrane"/>
    <property type="evidence" value="ECO:0007669"/>
    <property type="project" value="TreeGrafter"/>
</dbReference>
<reference evidence="4 5" key="1">
    <citation type="submission" date="2018-06" db="EMBL/GenBank/DDBJ databases">
        <title>Freshwater and sediment microbial communities from various areas in North America, analyzing microbe dynamics in response to fracking.</title>
        <authorList>
            <person name="Lamendella R."/>
        </authorList>
    </citation>
    <scope>NUCLEOTIDE SEQUENCE [LARGE SCALE GENOMIC DNA]</scope>
    <source>
        <strain evidence="4 5">3b_TX</strain>
    </source>
</reference>
<dbReference type="AlphaFoldDB" id="A0A366IM07"/>
<dbReference type="RefSeq" id="WP_113902924.1">
    <property type="nucleotide sequence ID" value="NZ_QNSB01000002.1"/>
</dbReference>
<dbReference type="InterPro" id="IPR002347">
    <property type="entry name" value="SDR_fam"/>
</dbReference>
<dbReference type="EMBL" id="QNSB01000002">
    <property type="protein sequence ID" value="RBP73522.1"/>
    <property type="molecule type" value="Genomic_DNA"/>
</dbReference>
<dbReference type="InterPro" id="IPR036291">
    <property type="entry name" value="NAD(P)-bd_dom_sf"/>
</dbReference>
<gene>
    <name evidence="4" type="ORF">DFO65_10250</name>
</gene>
<evidence type="ECO:0008006" key="6">
    <source>
        <dbReference type="Google" id="ProtNLM"/>
    </source>
</evidence>
<proteinExistence type="inferred from homology"/>
<dbReference type="PRINTS" id="PR00080">
    <property type="entry name" value="SDRFAMILY"/>
</dbReference>
<organism evidence="4 5">
    <name type="scientific">Brevibacterium celere</name>
    <dbReference type="NCBI Taxonomy" id="225845"/>
    <lineage>
        <taxon>Bacteria</taxon>
        <taxon>Bacillati</taxon>
        <taxon>Actinomycetota</taxon>
        <taxon>Actinomycetes</taxon>
        <taxon>Micrococcales</taxon>
        <taxon>Brevibacteriaceae</taxon>
        <taxon>Brevibacterium</taxon>
    </lineage>
</organism>
<dbReference type="GO" id="GO:0016491">
    <property type="term" value="F:oxidoreductase activity"/>
    <property type="evidence" value="ECO:0007669"/>
    <property type="project" value="UniProtKB-KW"/>
</dbReference>
<dbReference type="PRINTS" id="PR00081">
    <property type="entry name" value="GDHRDH"/>
</dbReference>
<accession>A0A366IM07</accession>
<dbReference type="Proteomes" id="UP000253509">
    <property type="component" value="Unassembled WGS sequence"/>
</dbReference>
<evidence type="ECO:0000313" key="4">
    <source>
        <dbReference type="EMBL" id="RBP73522.1"/>
    </source>
</evidence>
<dbReference type="SUPFAM" id="SSF51735">
    <property type="entry name" value="NAD(P)-binding Rossmann-fold domains"/>
    <property type="match status" value="1"/>
</dbReference>
<keyword evidence="2" id="KW-0560">Oxidoreductase</keyword>
<comment type="similarity">
    <text evidence="1 3">Belongs to the short-chain dehydrogenases/reductases (SDR) family.</text>
</comment>
<comment type="caution">
    <text evidence="4">The sequence shown here is derived from an EMBL/GenBank/DDBJ whole genome shotgun (WGS) entry which is preliminary data.</text>
</comment>
<evidence type="ECO:0000256" key="3">
    <source>
        <dbReference type="RuleBase" id="RU000363"/>
    </source>
</evidence>
<dbReference type="PANTHER" id="PTHR44196:SF2">
    <property type="entry name" value="SHORT-CHAIN DEHYDROGENASE-RELATED"/>
    <property type="match status" value="1"/>
</dbReference>
<dbReference type="CDD" id="cd05233">
    <property type="entry name" value="SDR_c"/>
    <property type="match status" value="1"/>
</dbReference>
<evidence type="ECO:0000256" key="2">
    <source>
        <dbReference type="ARBA" id="ARBA00023002"/>
    </source>
</evidence>
<evidence type="ECO:0000256" key="1">
    <source>
        <dbReference type="ARBA" id="ARBA00006484"/>
    </source>
</evidence>
<evidence type="ECO:0000313" key="5">
    <source>
        <dbReference type="Proteomes" id="UP000253509"/>
    </source>
</evidence>